<keyword evidence="2" id="KW-1185">Reference proteome</keyword>
<dbReference type="Proteomes" id="UP000241071">
    <property type="component" value="Segment"/>
</dbReference>
<reference evidence="1 2" key="1">
    <citation type="submission" date="2012-10" db="EMBL/GenBank/DDBJ databases">
        <title>Complete genome sequence of Moumouvirus goulette.</title>
        <authorList>
            <person name="Fournous G."/>
            <person name="Bougalmi M."/>
            <person name="Colson P."/>
        </authorList>
    </citation>
    <scope>NUCLEOTIDE SEQUENCE [LARGE SCALE GENOMIC DNA]</scope>
</reference>
<name>M1PI23_9VIRU</name>
<gene>
    <name evidence="1" type="ORF">glt_00950</name>
</gene>
<dbReference type="EMBL" id="KC008572">
    <property type="protein sequence ID" value="AGF85753.1"/>
    <property type="molecule type" value="Genomic_DNA"/>
</dbReference>
<protein>
    <submittedName>
        <fullName evidence="1">Uncharacterized protein</fullName>
    </submittedName>
</protein>
<organism evidence="1 2">
    <name type="scientific">Moumouvirus goulette</name>
    <dbReference type="NCBI Taxonomy" id="1247379"/>
    <lineage>
        <taxon>Viruses</taxon>
        <taxon>Varidnaviria</taxon>
        <taxon>Bamfordvirae</taxon>
        <taxon>Nucleocytoviricota</taxon>
        <taxon>Megaviricetes</taxon>
        <taxon>Imitervirales</taxon>
        <taxon>Mimiviridae</taxon>
        <taxon>Megamimivirinae</taxon>
        <taxon>Moumouvirus</taxon>
        <taxon>Moumouvirus goulettemassiliense</taxon>
    </lineage>
</organism>
<evidence type="ECO:0000313" key="1">
    <source>
        <dbReference type="EMBL" id="AGF85753.1"/>
    </source>
</evidence>
<evidence type="ECO:0000313" key="2">
    <source>
        <dbReference type="Proteomes" id="UP000241071"/>
    </source>
</evidence>
<sequence>MPLSKEQLINNNFDLDNNVIDSSNKYDTDEEEYIERNRSVYQRVHNINQLNSEEFDTDEEELSGDETEYISRMRRLYKNRNKF</sequence>
<proteinExistence type="predicted"/>
<accession>M1PI23</accession>